<dbReference type="Proteomes" id="UP000824596">
    <property type="component" value="Unassembled WGS sequence"/>
</dbReference>
<dbReference type="AlphaFoldDB" id="A0A9P8MML4"/>
<comment type="caution">
    <text evidence="1">The sequence shown here is derived from an EMBL/GenBank/DDBJ whole genome shotgun (WGS) entry which is preliminary data.</text>
</comment>
<proteinExistence type="predicted"/>
<gene>
    <name evidence="1" type="ORF">HRG_10777</name>
</gene>
<keyword evidence="2" id="KW-1185">Reference proteome</keyword>
<evidence type="ECO:0000313" key="2">
    <source>
        <dbReference type="Proteomes" id="UP000824596"/>
    </source>
</evidence>
<accession>A0A9P8MML4</accession>
<sequence length="382" mass="42781">MSYSSSSSDSDESIEIPEDLNSTQFLLFAGFSEDTANVIWQSWNSHGIERFWVVDDAKHYVREKGRMRDAVGASDDWHGSLREMGMSDDFCRRVLDPAFDSVRLTECACFWALDTIDEAFAYLSSLDHRIQQKRRMQEISRMGSPDESVLPRPGIRSQGLQPGGAAPIPTLALVATPPPEQVEGRTMFYKGGSQIRLESCVADDGTINMFARRSSAPTDFHLTNGHYVYLTKQREIAHTYARFVEARVPSSKAAILQIAIPRDLVDDPLEIFGDDWRELIWHSRKGGRRLPANLQQYVEASILVGPVCSDGMHLVSRMSDKAELSMMKLSNGSKGSQWAIQSVARLEQIDDACSGFLWVTPVVDHTTGQGQGRRVSARNTWM</sequence>
<organism evidence="1 2">
    <name type="scientific">Hirsutella rhossiliensis</name>
    <dbReference type="NCBI Taxonomy" id="111463"/>
    <lineage>
        <taxon>Eukaryota</taxon>
        <taxon>Fungi</taxon>
        <taxon>Dikarya</taxon>
        <taxon>Ascomycota</taxon>
        <taxon>Pezizomycotina</taxon>
        <taxon>Sordariomycetes</taxon>
        <taxon>Hypocreomycetidae</taxon>
        <taxon>Hypocreales</taxon>
        <taxon>Ophiocordycipitaceae</taxon>
        <taxon>Hirsutella</taxon>
    </lineage>
</organism>
<dbReference type="RefSeq" id="XP_044715596.1">
    <property type="nucleotide sequence ID" value="XM_044869247.1"/>
</dbReference>
<name>A0A9P8MML4_9HYPO</name>
<evidence type="ECO:0000313" key="1">
    <source>
        <dbReference type="EMBL" id="KAH0958082.1"/>
    </source>
</evidence>
<protein>
    <submittedName>
        <fullName evidence="1">Uncharacterized protein</fullName>
    </submittedName>
</protein>
<reference evidence="1" key="1">
    <citation type="submission" date="2021-09" db="EMBL/GenBank/DDBJ databases">
        <title>A high-quality genome of the endoparasitic fungus Hirsutella rhossiliensis with a comparison of Hirsutella genomes reveals transposable elements contributing to genome size variation.</title>
        <authorList>
            <person name="Lin R."/>
            <person name="Jiao Y."/>
            <person name="Sun X."/>
            <person name="Ling J."/>
            <person name="Xie B."/>
            <person name="Cheng X."/>
        </authorList>
    </citation>
    <scope>NUCLEOTIDE SEQUENCE</scope>
    <source>
        <strain evidence="1">HR02</strain>
    </source>
</reference>
<dbReference type="GeneID" id="68359905"/>
<dbReference type="EMBL" id="JAIZPD010000017">
    <property type="protein sequence ID" value="KAH0958082.1"/>
    <property type="molecule type" value="Genomic_DNA"/>
</dbReference>
<dbReference type="OrthoDB" id="4960792at2759"/>